<dbReference type="Proteomes" id="UP001287059">
    <property type="component" value="Unassembled WGS sequence"/>
</dbReference>
<comment type="caution">
    <text evidence="1">The sequence shown here is derived from an EMBL/GenBank/DDBJ whole genome shotgun (WGS) entry which is preliminary data.</text>
</comment>
<gene>
    <name evidence="1" type="ORF">RFN28_20265</name>
</gene>
<organism evidence="1 2">
    <name type="scientific">Mesorhizobium album</name>
    <dbReference type="NCBI Taxonomy" id="3072314"/>
    <lineage>
        <taxon>Bacteria</taxon>
        <taxon>Pseudomonadati</taxon>
        <taxon>Pseudomonadota</taxon>
        <taxon>Alphaproteobacteria</taxon>
        <taxon>Hyphomicrobiales</taxon>
        <taxon>Phyllobacteriaceae</taxon>
        <taxon>Mesorhizobium</taxon>
    </lineage>
</organism>
<name>A0ABU4Y1F6_9HYPH</name>
<evidence type="ECO:0000313" key="2">
    <source>
        <dbReference type="Proteomes" id="UP001287059"/>
    </source>
</evidence>
<keyword evidence="2" id="KW-1185">Reference proteome</keyword>
<protein>
    <submittedName>
        <fullName evidence="1">Uncharacterized protein</fullName>
    </submittedName>
</protein>
<dbReference type="EMBL" id="JAVIIW010000024">
    <property type="protein sequence ID" value="MDX8480781.1"/>
    <property type="molecule type" value="Genomic_DNA"/>
</dbReference>
<evidence type="ECO:0000313" key="1">
    <source>
        <dbReference type="EMBL" id="MDX8480781.1"/>
    </source>
</evidence>
<sequence>MVRRYGKVDTDGTGKFRLSQDKGFDRELALGNPFWTLISNTENRRPFNFSRELEKLAAKATERAVSLSPGDDVDLVLLFEVKRLIGVSR</sequence>
<dbReference type="RefSeq" id="WP_320289087.1">
    <property type="nucleotide sequence ID" value="NZ_JAVIIW010000024.1"/>
</dbReference>
<reference evidence="1 2" key="1">
    <citation type="submission" date="2023-08" db="EMBL/GenBank/DDBJ databases">
        <title>Implementing the SeqCode for naming new Mesorhizobium species isolated from Vachellia karroo root nodules.</title>
        <authorList>
            <person name="Van Lill M."/>
        </authorList>
    </citation>
    <scope>NUCLEOTIDE SEQUENCE [LARGE SCALE GENOMIC DNA]</scope>
    <source>
        <strain evidence="1 2">VK24D</strain>
    </source>
</reference>
<proteinExistence type="predicted"/>
<accession>A0ABU4Y1F6</accession>